<dbReference type="GO" id="GO:0016020">
    <property type="term" value="C:membrane"/>
    <property type="evidence" value="ECO:0007669"/>
    <property type="project" value="UniProtKB-SubCell"/>
</dbReference>
<keyword evidence="2 5" id="KW-0812">Transmembrane</keyword>
<evidence type="ECO:0000256" key="4">
    <source>
        <dbReference type="ARBA" id="ARBA00023136"/>
    </source>
</evidence>
<protein>
    <recommendedName>
        <fullName evidence="6">TLC domain-containing protein</fullName>
    </recommendedName>
</protein>
<keyword evidence="3 5" id="KW-1133">Transmembrane helix</keyword>
<feature type="transmembrane region" description="Helical" evidence="5">
    <location>
        <begin position="105"/>
        <end position="124"/>
    </location>
</feature>
<dbReference type="PANTHER" id="PTHR13439">
    <property type="entry name" value="CT120 PROTEIN"/>
    <property type="match status" value="1"/>
</dbReference>
<feature type="transmembrane region" description="Helical" evidence="5">
    <location>
        <begin position="12"/>
        <end position="32"/>
    </location>
</feature>
<sequence length="228" mass="25170">MLSIDRINSNATLAAALTLYPLVFRLAVRGHVTPKRLIVSREAISALHSLLISFASAAELYRQYEKWAPPAYRGRRAAKDDPAGARGPRPTLDIIDAQSPLGNAIVAWECGYLIGDLVALILGARRTTVDGQSRSIVGRSMNWKLLGWHHLGIGSALALFHIQACRGKEKGVLVVLLMFLMNISTPFGTLHWYLAKFRPANQMMVLLTHTAYLATYGLCRQIGNFGFR</sequence>
<organism evidence="7 8">
    <name type="scientific">Monosporascus ibericus</name>
    <dbReference type="NCBI Taxonomy" id="155417"/>
    <lineage>
        <taxon>Eukaryota</taxon>
        <taxon>Fungi</taxon>
        <taxon>Dikarya</taxon>
        <taxon>Ascomycota</taxon>
        <taxon>Pezizomycotina</taxon>
        <taxon>Sordariomycetes</taxon>
        <taxon>Xylariomycetidae</taxon>
        <taxon>Xylariales</taxon>
        <taxon>Xylariales incertae sedis</taxon>
        <taxon>Monosporascus</taxon>
    </lineage>
</organism>
<evidence type="ECO:0000259" key="6">
    <source>
        <dbReference type="Pfam" id="PF03798"/>
    </source>
</evidence>
<feature type="domain" description="TLC" evidence="6">
    <location>
        <begin position="81"/>
        <end position="222"/>
    </location>
</feature>
<dbReference type="EMBL" id="QJNU01001569">
    <property type="protein sequence ID" value="RYO75175.1"/>
    <property type="molecule type" value="Genomic_DNA"/>
</dbReference>
<dbReference type="GO" id="GO:0055088">
    <property type="term" value="P:lipid homeostasis"/>
    <property type="evidence" value="ECO:0007669"/>
    <property type="project" value="TreeGrafter"/>
</dbReference>
<dbReference type="PANTHER" id="PTHR13439:SF0">
    <property type="entry name" value="TOPOISOMERASE I DAMAGE AFFECTED PROTEIN 4"/>
    <property type="match status" value="1"/>
</dbReference>
<evidence type="ECO:0000313" key="7">
    <source>
        <dbReference type="EMBL" id="RYO75175.1"/>
    </source>
</evidence>
<evidence type="ECO:0000313" key="8">
    <source>
        <dbReference type="Proteomes" id="UP000293360"/>
    </source>
</evidence>
<comment type="caution">
    <text evidence="7">The sequence shown here is derived from an EMBL/GenBank/DDBJ whole genome shotgun (WGS) entry which is preliminary data.</text>
</comment>
<evidence type="ECO:0000256" key="5">
    <source>
        <dbReference type="SAM" id="Phobius"/>
    </source>
</evidence>
<evidence type="ECO:0000256" key="2">
    <source>
        <dbReference type="ARBA" id="ARBA00022692"/>
    </source>
</evidence>
<evidence type="ECO:0000256" key="1">
    <source>
        <dbReference type="ARBA" id="ARBA00004141"/>
    </source>
</evidence>
<name>A0A4Q4SUM5_9PEZI</name>
<dbReference type="GO" id="GO:0005783">
    <property type="term" value="C:endoplasmic reticulum"/>
    <property type="evidence" value="ECO:0007669"/>
    <property type="project" value="TreeGrafter"/>
</dbReference>
<dbReference type="AlphaFoldDB" id="A0A4Q4SUM5"/>
<dbReference type="OrthoDB" id="10266980at2759"/>
<dbReference type="Proteomes" id="UP000293360">
    <property type="component" value="Unassembled WGS sequence"/>
</dbReference>
<dbReference type="InterPro" id="IPR050846">
    <property type="entry name" value="TLCD"/>
</dbReference>
<keyword evidence="8" id="KW-1185">Reference proteome</keyword>
<accession>A0A4Q4SUM5</accession>
<keyword evidence="4 5" id="KW-0472">Membrane</keyword>
<proteinExistence type="predicted"/>
<evidence type="ECO:0000256" key="3">
    <source>
        <dbReference type="ARBA" id="ARBA00022989"/>
    </source>
</evidence>
<dbReference type="InterPro" id="IPR006634">
    <property type="entry name" value="TLC-dom"/>
</dbReference>
<comment type="subcellular location">
    <subcellularLocation>
        <location evidence="1">Membrane</location>
        <topology evidence="1">Multi-pass membrane protein</topology>
    </subcellularLocation>
</comment>
<gene>
    <name evidence="7" type="ORF">DL764_010569</name>
</gene>
<feature type="transmembrane region" description="Helical" evidence="5">
    <location>
        <begin position="145"/>
        <end position="162"/>
    </location>
</feature>
<dbReference type="Pfam" id="PF03798">
    <property type="entry name" value="TRAM_LAG1_CLN8"/>
    <property type="match status" value="1"/>
</dbReference>
<reference evidence="7 8" key="1">
    <citation type="submission" date="2018-06" db="EMBL/GenBank/DDBJ databases">
        <title>Complete Genomes of Monosporascus.</title>
        <authorList>
            <person name="Robinson A.J."/>
            <person name="Natvig D.O."/>
        </authorList>
    </citation>
    <scope>NUCLEOTIDE SEQUENCE [LARGE SCALE GENOMIC DNA]</scope>
    <source>
        <strain evidence="7 8">CBS 110550</strain>
    </source>
</reference>
<feature type="transmembrane region" description="Helical" evidence="5">
    <location>
        <begin position="174"/>
        <end position="194"/>
    </location>
</feature>